<dbReference type="Gene3D" id="3.40.50.720">
    <property type="entry name" value="NAD(P)-binding Rossmann-like Domain"/>
    <property type="match status" value="1"/>
</dbReference>
<dbReference type="InterPro" id="IPR036591">
    <property type="entry name" value="YggU-like_sf"/>
</dbReference>
<dbReference type="SUPFAM" id="SSF69786">
    <property type="entry name" value="YggU-like"/>
    <property type="match status" value="1"/>
</dbReference>
<dbReference type="SUPFAM" id="SSF51735">
    <property type="entry name" value="NAD(P)-binding Rossmann-fold domains"/>
    <property type="match status" value="1"/>
</dbReference>
<keyword evidence="2" id="KW-1133">Transmembrane helix</keyword>
<protein>
    <recommendedName>
        <fullName evidence="3">Malic enzyme NAD-binding domain-containing protein</fullName>
    </recommendedName>
</protein>
<evidence type="ECO:0000256" key="1">
    <source>
        <dbReference type="ARBA" id="ARBA00010364"/>
    </source>
</evidence>
<organism evidence="4 5">
    <name type="scientific">Castilleja foliolosa</name>
    <dbReference type="NCBI Taxonomy" id="1961234"/>
    <lineage>
        <taxon>Eukaryota</taxon>
        <taxon>Viridiplantae</taxon>
        <taxon>Streptophyta</taxon>
        <taxon>Embryophyta</taxon>
        <taxon>Tracheophyta</taxon>
        <taxon>Spermatophyta</taxon>
        <taxon>Magnoliopsida</taxon>
        <taxon>eudicotyledons</taxon>
        <taxon>Gunneridae</taxon>
        <taxon>Pentapetalae</taxon>
        <taxon>asterids</taxon>
        <taxon>lamiids</taxon>
        <taxon>Lamiales</taxon>
        <taxon>Orobanchaceae</taxon>
        <taxon>Pedicularideae</taxon>
        <taxon>Castillejinae</taxon>
        <taxon>Castilleja</taxon>
    </lineage>
</organism>
<feature type="transmembrane region" description="Helical" evidence="2">
    <location>
        <begin position="225"/>
        <end position="249"/>
    </location>
</feature>
<dbReference type="SUPFAM" id="SSF53223">
    <property type="entry name" value="Aminoacid dehydrogenase-like, N-terminal domain"/>
    <property type="match status" value="1"/>
</dbReference>
<evidence type="ECO:0000313" key="5">
    <source>
        <dbReference type="Proteomes" id="UP001632038"/>
    </source>
</evidence>
<dbReference type="PANTHER" id="PTHR23406">
    <property type="entry name" value="MALIC ENZYME-RELATED"/>
    <property type="match status" value="1"/>
</dbReference>
<dbReference type="InterPro" id="IPR037062">
    <property type="entry name" value="Malic_N_dom_sf"/>
</dbReference>
<sequence>MFQGLCFRIACIYPLHLPLSVSISIHAKPGSKLATITDMNDETLGVQIDALAKDGEANDALIEYISSVDMIVLTDDSRILGLGDLGVQGIGIPVGKLDIYCQLCLGLIAKERKCIDHAAVPFAKSQGEIGELELSEGSRLLEVVKKVKLHVLLGLSGVGAECTAIDTFKHADENIVFASGSPFDNVDLGAGKIGHVNQANNIYLFPASQCLASYMTDEIHSRGELLFCIIGTLTPLLYLVNHVLLLVLLRTPQKIVAIFQVLNIKEPYSINDTDDLHKRWAECFLEVREVIYF</sequence>
<evidence type="ECO:0000313" key="4">
    <source>
        <dbReference type="EMBL" id="KAL3618738.1"/>
    </source>
</evidence>
<comment type="caution">
    <text evidence="4">The sequence shown here is derived from an EMBL/GenBank/DDBJ whole genome shotgun (WGS) entry which is preliminary data.</text>
</comment>
<dbReference type="Pfam" id="PF00390">
    <property type="entry name" value="malic"/>
    <property type="match status" value="1"/>
</dbReference>
<dbReference type="SMART" id="SM00919">
    <property type="entry name" value="Malic_M"/>
    <property type="match status" value="1"/>
</dbReference>
<reference evidence="5" key="1">
    <citation type="journal article" date="2024" name="IScience">
        <title>Strigolactones Initiate the Formation of Haustorium-like Structures in Castilleja.</title>
        <authorList>
            <person name="Buerger M."/>
            <person name="Peterson D."/>
            <person name="Chory J."/>
        </authorList>
    </citation>
    <scope>NUCLEOTIDE SEQUENCE [LARGE SCALE GENOMIC DNA]</scope>
</reference>
<accession>A0ABD3BNF1</accession>
<dbReference type="Pfam" id="PF03949">
    <property type="entry name" value="Malic_M"/>
    <property type="match status" value="1"/>
</dbReference>
<keyword evidence="2" id="KW-0812">Transmembrane</keyword>
<proteinExistence type="inferred from homology"/>
<dbReference type="EMBL" id="JAVIJP010000078">
    <property type="protein sequence ID" value="KAL3618738.1"/>
    <property type="molecule type" value="Genomic_DNA"/>
</dbReference>
<dbReference type="Gene3D" id="3.40.50.10380">
    <property type="entry name" value="Malic enzyme, N-terminal domain"/>
    <property type="match status" value="1"/>
</dbReference>
<dbReference type="SMART" id="SM01152">
    <property type="entry name" value="DUF167"/>
    <property type="match status" value="1"/>
</dbReference>
<dbReference type="AlphaFoldDB" id="A0ABD3BNF1"/>
<name>A0ABD3BNF1_9LAMI</name>
<feature type="domain" description="Malic enzyme NAD-binding" evidence="3">
    <location>
        <begin position="79"/>
        <end position="252"/>
    </location>
</feature>
<dbReference type="InterPro" id="IPR046346">
    <property type="entry name" value="Aminoacid_DH-like_N_sf"/>
</dbReference>
<dbReference type="InterPro" id="IPR012302">
    <property type="entry name" value="Malic_NAD-bd"/>
</dbReference>
<dbReference type="InterPro" id="IPR036291">
    <property type="entry name" value="NAD(P)-bd_dom_sf"/>
</dbReference>
<keyword evidence="2" id="KW-0472">Membrane</keyword>
<dbReference type="InterPro" id="IPR012301">
    <property type="entry name" value="Malic_N_dom"/>
</dbReference>
<dbReference type="Proteomes" id="UP001632038">
    <property type="component" value="Unassembled WGS sequence"/>
</dbReference>
<gene>
    <name evidence="4" type="ORF">CASFOL_037400</name>
</gene>
<keyword evidence="5" id="KW-1185">Reference proteome</keyword>
<dbReference type="PANTHER" id="PTHR23406:SF73">
    <property type="entry name" value="NAD-DEPENDENT MALIC ENZYME 2, MITOCHONDRIAL"/>
    <property type="match status" value="1"/>
</dbReference>
<dbReference type="InterPro" id="IPR003746">
    <property type="entry name" value="DUF167"/>
</dbReference>
<comment type="similarity">
    <text evidence="1">Belongs to the UPF0235 family.</text>
</comment>
<evidence type="ECO:0000259" key="3">
    <source>
        <dbReference type="SMART" id="SM00919"/>
    </source>
</evidence>
<evidence type="ECO:0000256" key="2">
    <source>
        <dbReference type="SAM" id="Phobius"/>
    </source>
</evidence>